<evidence type="ECO:0000313" key="2">
    <source>
        <dbReference type="Proteomes" id="UP000515165"/>
    </source>
</evidence>
<feature type="region of interest" description="Disordered" evidence="1">
    <location>
        <begin position="217"/>
        <end position="260"/>
    </location>
</feature>
<name>A0A6J2FI86_ZALCA</name>
<proteinExistence type="predicted"/>
<reference evidence="3" key="1">
    <citation type="submission" date="2025-08" db="UniProtKB">
        <authorList>
            <consortium name="RefSeq"/>
        </authorList>
    </citation>
    <scope>IDENTIFICATION</scope>
    <source>
        <tissue evidence="3">Blood</tissue>
    </source>
</reference>
<sequence>MAAAARQDALPGPPSRAPVPATWSSQPGRGASRNLRSRVPARGHFRCRSSLASKENCQVSSGGERGEKRSEAVCPGALQAPRPQASGCPGGPGDRSRALTRRDPAPSPQPSTGQAQTVKQPRGSPHPHSHPHLGDDGGGLSEPRPRRLPTPLAQLCGPCAQPSPSQRARGAFGRRVWRGKKNGGHSNAADGRWGLRGPEKADLRGRKLDHPWALEPHRFGLWDDQPSPLDETSPSTENSGQRPKRARKVSEAPVDDGWNG</sequence>
<gene>
    <name evidence="3" type="primary">LOC113938499</name>
</gene>
<organism evidence="2 3">
    <name type="scientific">Zalophus californianus</name>
    <name type="common">California sealion</name>
    <dbReference type="NCBI Taxonomy" id="9704"/>
    <lineage>
        <taxon>Eukaryota</taxon>
        <taxon>Metazoa</taxon>
        <taxon>Chordata</taxon>
        <taxon>Craniata</taxon>
        <taxon>Vertebrata</taxon>
        <taxon>Euteleostomi</taxon>
        <taxon>Mammalia</taxon>
        <taxon>Eutheria</taxon>
        <taxon>Laurasiatheria</taxon>
        <taxon>Carnivora</taxon>
        <taxon>Caniformia</taxon>
        <taxon>Pinnipedia</taxon>
        <taxon>Otariidae</taxon>
        <taxon>Zalophus</taxon>
    </lineage>
</organism>
<feature type="compositionally biased region" description="Polar residues" evidence="1">
    <location>
        <begin position="50"/>
        <end position="61"/>
    </location>
</feature>
<feature type="compositionally biased region" description="Basic residues" evidence="1">
    <location>
        <begin position="35"/>
        <end position="47"/>
    </location>
</feature>
<feature type="compositionally biased region" description="Polar residues" evidence="1">
    <location>
        <begin position="110"/>
        <end position="119"/>
    </location>
</feature>
<dbReference type="KEGG" id="zca:113938499"/>
<dbReference type="Proteomes" id="UP000515165">
    <property type="component" value="Chromosome 8"/>
</dbReference>
<evidence type="ECO:0000256" key="1">
    <source>
        <dbReference type="SAM" id="MobiDB-lite"/>
    </source>
</evidence>
<evidence type="ECO:0000313" key="3">
    <source>
        <dbReference type="RefSeq" id="XP_027479685.2"/>
    </source>
</evidence>
<accession>A0A6J2FI86</accession>
<dbReference type="GeneID" id="113938499"/>
<dbReference type="RefSeq" id="XP_027479685.2">
    <property type="nucleotide sequence ID" value="XM_027623884.2"/>
</dbReference>
<keyword evidence="2" id="KW-1185">Reference proteome</keyword>
<protein>
    <submittedName>
        <fullName evidence="3">Translation initiation factor IF-2-like</fullName>
    </submittedName>
</protein>
<feature type="region of interest" description="Disordered" evidence="1">
    <location>
        <begin position="1"/>
        <end position="198"/>
    </location>
</feature>
<dbReference type="OrthoDB" id="10448195at2759"/>
<dbReference type="AlphaFoldDB" id="A0A6J2FI86"/>
<feature type="compositionally biased region" description="Polar residues" evidence="1">
    <location>
        <begin position="230"/>
        <end position="241"/>
    </location>
</feature>
<feature type="compositionally biased region" description="Basic and acidic residues" evidence="1">
    <location>
        <begin position="94"/>
        <end position="104"/>
    </location>
</feature>